<feature type="compositionally biased region" description="Basic and acidic residues" evidence="15">
    <location>
        <begin position="915"/>
        <end position="946"/>
    </location>
</feature>
<keyword evidence="10" id="KW-0804">Transcription</keyword>
<feature type="compositionally biased region" description="Basic and acidic residues" evidence="15">
    <location>
        <begin position="1044"/>
        <end position="1059"/>
    </location>
</feature>
<accession>A0AAW0SRX7</accession>
<dbReference type="PANTHER" id="PTHR46453:SF5">
    <property type="entry name" value="PROTEIN KINASE C-BINDING PROTEIN 1 ISOFORM X1"/>
    <property type="match status" value="1"/>
</dbReference>
<evidence type="ECO:0000256" key="4">
    <source>
        <dbReference type="ARBA" id="ARBA00022723"/>
    </source>
</evidence>
<feature type="domain" description="PWWP" evidence="18">
    <location>
        <begin position="357"/>
        <end position="407"/>
    </location>
</feature>
<dbReference type="FunFam" id="6.10.140.2220:FF:000002">
    <property type="entry name" value="Protein kinase C-binding protein 1 isoform C"/>
    <property type="match status" value="1"/>
</dbReference>
<dbReference type="Pfam" id="PF24324">
    <property type="entry name" value="MYND_ZMYND11_ZMYD8"/>
    <property type="match status" value="1"/>
</dbReference>
<dbReference type="PANTHER" id="PTHR46453">
    <property type="entry name" value="PROTEIN KINASE C-BINDING PROTEIN 1"/>
    <property type="match status" value="1"/>
</dbReference>
<feature type="compositionally biased region" description="Basic and acidic residues" evidence="15">
    <location>
        <begin position="810"/>
        <end position="862"/>
    </location>
</feature>
<feature type="region of interest" description="Disordered" evidence="15">
    <location>
        <begin position="31"/>
        <end position="106"/>
    </location>
</feature>
<feature type="compositionally biased region" description="Polar residues" evidence="15">
    <location>
        <begin position="1030"/>
        <end position="1041"/>
    </location>
</feature>
<evidence type="ECO:0000256" key="13">
    <source>
        <dbReference type="PROSITE-ProRule" id="PRU00146"/>
    </source>
</evidence>
<dbReference type="InterPro" id="IPR036427">
    <property type="entry name" value="Bromodomain-like_sf"/>
</dbReference>
<dbReference type="SUPFAM" id="SSF47370">
    <property type="entry name" value="Bromodomain"/>
    <property type="match status" value="1"/>
</dbReference>
<dbReference type="PROSITE" id="PS50812">
    <property type="entry name" value="PWWP"/>
    <property type="match status" value="1"/>
</dbReference>
<dbReference type="EMBL" id="JARAKH010000046">
    <property type="protein sequence ID" value="KAK8378118.1"/>
    <property type="molecule type" value="Genomic_DNA"/>
</dbReference>
<feature type="compositionally biased region" description="Low complexity" evidence="15">
    <location>
        <begin position="1085"/>
        <end position="1111"/>
    </location>
</feature>
<dbReference type="InterPro" id="IPR011011">
    <property type="entry name" value="Znf_FYVE_PHD"/>
</dbReference>
<feature type="compositionally biased region" description="Basic and acidic residues" evidence="15">
    <location>
        <begin position="56"/>
        <end position="67"/>
    </location>
</feature>
<dbReference type="Pfam" id="PF00439">
    <property type="entry name" value="Bromodomain"/>
    <property type="match status" value="1"/>
</dbReference>
<feature type="region of interest" description="Disordered" evidence="15">
    <location>
        <begin position="118"/>
        <end position="159"/>
    </location>
</feature>
<evidence type="ECO:0000256" key="1">
    <source>
        <dbReference type="ARBA" id="ARBA00004123"/>
    </source>
</evidence>
<protein>
    <recommendedName>
        <fullName evidence="21">Protein kinase C-binding protein 1</fullName>
    </recommendedName>
</protein>
<feature type="compositionally biased region" description="Basic and acidic residues" evidence="15">
    <location>
        <begin position="547"/>
        <end position="565"/>
    </location>
</feature>
<dbReference type="InterPro" id="IPR056987">
    <property type="entry name" value="ZMYND8_CC"/>
</dbReference>
<feature type="region of interest" description="Disordered" evidence="15">
    <location>
        <begin position="1364"/>
        <end position="1388"/>
    </location>
</feature>
<dbReference type="GO" id="GO:0003714">
    <property type="term" value="F:transcription corepressor activity"/>
    <property type="evidence" value="ECO:0007669"/>
    <property type="project" value="TreeGrafter"/>
</dbReference>
<keyword evidence="6" id="KW-0862">Zinc</keyword>
<feature type="compositionally biased region" description="Basic and acidic residues" evidence="15">
    <location>
        <begin position="968"/>
        <end position="978"/>
    </location>
</feature>
<dbReference type="SMART" id="SM00249">
    <property type="entry name" value="PHD"/>
    <property type="match status" value="1"/>
</dbReference>
<dbReference type="Pfam" id="PF23460">
    <property type="entry name" value="ZMYND8_CC"/>
    <property type="match status" value="1"/>
</dbReference>
<dbReference type="GO" id="GO:0140006">
    <property type="term" value="F:histone H3 reader activity"/>
    <property type="evidence" value="ECO:0007669"/>
    <property type="project" value="UniProtKB-ARBA"/>
</dbReference>
<dbReference type="PROSITE" id="PS50014">
    <property type="entry name" value="BROMODOMAIN_2"/>
    <property type="match status" value="1"/>
</dbReference>
<dbReference type="SUPFAM" id="SSF144232">
    <property type="entry name" value="HIT/MYND zinc finger-like"/>
    <property type="match status" value="1"/>
</dbReference>
<feature type="compositionally biased region" description="Gly residues" evidence="15">
    <location>
        <begin position="1364"/>
        <end position="1373"/>
    </location>
</feature>
<evidence type="ECO:0000259" key="18">
    <source>
        <dbReference type="PROSITE" id="PS50812"/>
    </source>
</evidence>
<dbReference type="SUPFAM" id="SSF57903">
    <property type="entry name" value="FYVE/PHD zinc finger"/>
    <property type="match status" value="1"/>
</dbReference>
<evidence type="ECO:0000313" key="20">
    <source>
        <dbReference type="Proteomes" id="UP001487740"/>
    </source>
</evidence>
<dbReference type="SMART" id="SM00293">
    <property type="entry name" value="PWWP"/>
    <property type="match status" value="1"/>
</dbReference>
<dbReference type="GO" id="GO:0005694">
    <property type="term" value="C:chromosome"/>
    <property type="evidence" value="ECO:0007669"/>
    <property type="project" value="UniProtKB-SubCell"/>
</dbReference>
<evidence type="ECO:0000256" key="2">
    <source>
        <dbReference type="ARBA" id="ARBA00004286"/>
    </source>
</evidence>
<dbReference type="CDD" id="cd20160">
    <property type="entry name" value="PWWP_PRKCBP1"/>
    <property type="match status" value="1"/>
</dbReference>
<keyword evidence="7" id="KW-0156">Chromatin regulator</keyword>
<evidence type="ECO:0000256" key="12">
    <source>
        <dbReference type="PROSITE-ProRule" id="PRU00035"/>
    </source>
</evidence>
<sequence>MVWVKTDACDCRLAERAGRCRPKCRKMSELKAALEDDSTPSNQDTVSEEDDNLSDLESHTGSERDAASEAGSETPSLSDRSSQRASRSASNTPTNTRSTRSRDNPDFVAKQKSFMAKVQAATAGSEGAMVRPETPGKRRRDGSAFTSSTKKRKLGKTDNNGQDYQNDNYCWECHREGVFICCEMCPRVFHLKCAGMEKEPEEDWACSECHAVMQAENTENRSRSMQLISVEQLCTLLKYALNRLKTMAGMEPFTKPVDTTEFPTYEDIVVHPVDFTSLERNIKRKFYGSTEAFSADARWIVHNSVIFNGANSKVSSMARSLVKILKQEMSEIETCPDCYMNAHQNPKSWFTEVCRSAHPLIWARLKGFPFWPAKAVKWKDGNVDVRFFGRHDRSWVPIKECFLFSEQMPTPLKNRNKTLEACLQEVNEHIAKLREKFGKFKYAPHRIQFNPLDPDQIKIMLPNYKGPVPQRVRPQSRALSRLSAHSDDETSSIASTDSAGGMRRGRKESGTSSATQGTETETEVPTHMPEALRHRKSGSKSPSQESEEVRRRETNQEREKSKEVPYSEDENLTLSAVSLRPTDKAEEQEDEEMEDCGKYPGQKSSPDNSDMEEDEEEEGEECHQEEDESSSLVNGKSHAVKNEPGSEEEAEEGEGGEGKGEGGGGGGGGSSDGEDEEMAAPASDKDGNEDETEETMKKDIKEEGEEEDDDNDDNKEEEEEEEEDEDEEEEDEEEEQEEEEESRDKKELDEDSQTEVAVKVENNVRLEESVIQKTVITKKTEDSCIGGENGMRSERIPSRENTNKTVEMNEETKECDGDTREQEKEATEKTGVDRESEDESRIQTMDKETEERSERSERRMDTSESSGNASGSDQMEIDIKKEMEVTREEEEEEEEEQVEQEPQRQEEEAEMPEEQVIKEEMDTSEDFERRESVIREKEREDAEETARNSLMDAVQLMKTMGTIAITRLDGKSLGDRTNGDSITLSRKETHRAEESSEEDKRSTGEDAMKNCSKNVSPPTTKEVENKNMEQHISSLGCSVSVTKAVERDKDKDKVREKEKGRRRRLSPSISIIPMSGGSERQKAKTTTAPSSPDATTAASSTTSSHRNTSPPARRTSLHPHHCPIPRHPPPAVWGLEGCLGHLHQGPSTWQGGRGPIMTTPGIRMVGGVGGPGMMVPARMPGGPPPRHLPPEAGPLSAQLHKHSQKLAEVMRATLEDILGGLVMTGTPEARVAALQLELERTNWRHQQEVAEVRHNADVMLVEMRANLEAEKQRAVDEVKRQMEAQMMEARRQMEVQMMERLAEVRRQMEAEKQRAVEETKRKQWCANCGKEALFFCCWNTSYCDYPCQCQSHWPQHMSVCGQNSDGGGGGEGGPDSINGEASAHSSRVSTPVQNLVTAQQYVEDDGGVAALAEEHRRRKMRENASPIYGDMGMVGRGSPVGGAGGSTGIPTGSPNMAALSPGQRGGMANLGGPAMAAMAAMASGSGSGPGVPGAPHNVKMHRYLPPTMIQQQQMYGSMDPRMMMIMGRGMPPGAAAMMRGPMHHFRPRTCGASGTAALLSESEPAWRSPASVRPRPTTHAGVPLACRDQTVSGSGWRWRV</sequence>
<dbReference type="Pfam" id="PF00855">
    <property type="entry name" value="PWWP"/>
    <property type="match status" value="1"/>
</dbReference>
<dbReference type="SMART" id="SM00297">
    <property type="entry name" value="BROMO"/>
    <property type="match status" value="1"/>
</dbReference>
<dbReference type="InterPro" id="IPR001965">
    <property type="entry name" value="Znf_PHD"/>
</dbReference>
<keyword evidence="14" id="KW-0175">Coiled coil</keyword>
<dbReference type="PROSITE" id="PS01359">
    <property type="entry name" value="ZF_PHD_1"/>
    <property type="match status" value="1"/>
</dbReference>
<evidence type="ECO:0000256" key="9">
    <source>
        <dbReference type="ARBA" id="ARBA00023117"/>
    </source>
</evidence>
<feature type="compositionally biased region" description="Basic and acidic residues" evidence="15">
    <location>
        <begin position="791"/>
        <end position="802"/>
    </location>
</feature>
<dbReference type="Gene3D" id="1.20.920.10">
    <property type="entry name" value="Bromodomain-like"/>
    <property type="match status" value="1"/>
</dbReference>
<feature type="compositionally biased region" description="Acidic residues" evidence="15">
    <location>
        <begin position="609"/>
        <end position="629"/>
    </location>
</feature>
<keyword evidence="20" id="KW-1185">Reference proteome</keyword>
<dbReference type="InterPro" id="IPR001487">
    <property type="entry name" value="Bromodomain"/>
</dbReference>
<dbReference type="InterPro" id="IPR013083">
    <property type="entry name" value="Znf_RING/FYVE/PHD"/>
</dbReference>
<dbReference type="SUPFAM" id="SSF63748">
    <property type="entry name" value="Tudor/PWWP/MBT"/>
    <property type="match status" value="1"/>
</dbReference>
<dbReference type="PROSITE" id="PS50016">
    <property type="entry name" value="ZF_PHD_2"/>
    <property type="match status" value="1"/>
</dbReference>
<dbReference type="InterPro" id="IPR019786">
    <property type="entry name" value="Zinc_finger_PHD-type_CS"/>
</dbReference>
<evidence type="ECO:0008006" key="21">
    <source>
        <dbReference type="Google" id="ProtNLM"/>
    </source>
</evidence>
<feature type="compositionally biased region" description="Low complexity" evidence="15">
    <location>
        <begin position="76"/>
        <end position="98"/>
    </location>
</feature>
<feature type="compositionally biased region" description="Polar residues" evidence="15">
    <location>
        <begin position="510"/>
        <end position="519"/>
    </location>
</feature>
<dbReference type="Gene3D" id="6.10.140.2220">
    <property type="match status" value="1"/>
</dbReference>
<evidence type="ECO:0000259" key="16">
    <source>
        <dbReference type="PROSITE" id="PS50014"/>
    </source>
</evidence>
<gene>
    <name evidence="19" type="ORF">O3P69_018824</name>
</gene>
<evidence type="ECO:0000256" key="8">
    <source>
        <dbReference type="ARBA" id="ARBA00023015"/>
    </source>
</evidence>
<organism evidence="19 20">
    <name type="scientific">Scylla paramamosain</name>
    <name type="common">Mud crab</name>
    <dbReference type="NCBI Taxonomy" id="85552"/>
    <lineage>
        <taxon>Eukaryota</taxon>
        <taxon>Metazoa</taxon>
        <taxon>Ecdysozoa</taxon>
        <taxon>Arthropoda</taxon>
        <taxon>Crustacea</taxon>
        <taxon>Multicrustacea</taxon>
        <taxon>Malacostraca</taxon>
        <taxon>Eumalacostraca</taxon>
        <taxon>Eucarida</taxon>
        <taxon>Decapoda</taxon>
        <taxon>Pleocyemata</taxon>
        <taxon>Brachyura</taxon>
        <taxon>Eubrachyura</taxon>
        <taxon>Portunoidea</taxon>
        <taxon>Portunidae</taxon>
        <taxon>Portuninae</taxon>
        <taxon>Scylla</taxon>
    </lineage>
</organism>
<feature type="region of interest" description="Disordered" evidence="15">
    <location>
        <begin position="1562"/>
        <end position="1582"/>
    </location>
</feature>
<feature type="compositionally biased region" description="Low complexity" evidence="15">
    <location>
        <begin position="1066"/>
        <end position="1078"/>
    </location>
</feature>
<dbReference type="CDD" id="cd15538">
    <property type="entry name" value="PHD_PRKCBP1"/>
    <property type="match status" value="1"/>
</dbReference>
<evidence type="ECO:0000256" key="7">
    <source>
        <dbReference type="ARBA" id="ARBA00022853"/>
    </source>
</evidence>
<evidence type="ECO:0000256" key="3">
    <source>
        <dbReference type="ARBA" id="ARBA00022454"/>
    </source>
</evidence>
<feature type="region of interest" description="Disordered" evidence="15">
    <location>
        <begin position="464"/>
        <end position="947"/>
    </location>
</feature>
<evidence type="ECO:0000313" key="19">
    <source>
        <dbReference type="EMBL" id="KAK8378118.1"/>
    </source>
</evidence>
<feature type="compositionally biased region" description="Basic and acidic residues" evidence="15">
    <location>
        <begin position="985"/>
        <end position="1008"/>
    </location>
</feature>
<keyword evidence="3" id="KW-0158">Chromosome</keyword>
<keyword evidence="5 13" id="KW-0863">Zinc-finger</keyword>
<feature type="region of interest" description="Disordered" evidence="15">
    <location>
        <begin position="967"/>
        <end position="1120"/>
    </location>
</feature>
<dbReference type="InterPro" id="IPR000313">
    <property type="entry name" value="PWWP_dom"/>
</dbReference>
<evidence type="ECO:0000259" key="17">
    <source>
        <dbReference type="PROSITE" id="PS50016"/>
    </source>
</evidence>
<dbReference type="PROSITE" id="PS01360">
    <property type="entry name" value="ZF_MYND_1"/>
    <property type="match status" value="1"/>
</dbReference>
<dbReference type="GO" id="GO:0005737">
    <property type="term" value="C:cytoplasm"/>
    <property type="evidence" value="ECO:0007669"/>
    <property type="project" value="TreeGrafter"/>
</dbReference>
<dbReference type="InterPro" id="IPR019787">
    <property type="entry name" value="Znf_PHD-finger"/>
</dbReference>
<feature type="compositionally biased region" description="Basic and acidic residues" evidence="15">
    <location>
        <begin position="877"/>
        <end position="886"/>
    </location>
</feature>
<evidence type="ECO:0000256" key="14">
    <source>
        <dbReference type="SAM" id="Coils"/>
    </source>
</evidence>
<keyword evidence="11" id="KW-0539">Nucleus</keyword>
<evidence type="ECO:0000256" key="6">
    <source>
        <dbReference type="ARBA" id="ARBA00022833"/>
    </source>
</evidence>
<dbReference type="GO" id="GO:0008270">
    <property type="term" value="F:zinc ion binding"/>
    <property type="evidence" value="ECO:0007669"/>
    <property type="project" value="UniProtKB-KW"/>
</dbReference>
<feature type="compositionally biased region" description="Acidic residues" evidence="15">
    <location>
        <begin position="645"/>
        <end position="655"/>
    </location>
</feature>
<feature type="coiled-coil region" evidence="14">
    <location>
        <begin position="1264"/>
        <end position="1321"/>
    </location>
</feature>
<dbReference type="PRINTS" id="PR00503">
    <property type="entry name" value="BROMODOMAIN"/>
</dbReference>
<proteinExistence type="predicted"/>
<feature type="compositionally biased region" description="Acidic residues" evidence="15">
    <location>
        <begin position="702"/>
        <end position="741"/>
    </location>
</feature>
<dbReference type="InterPro" id="IPR044075">
    <property type="entry name" value="PRKCBP1_PHD"/>
</dbReference>
<comment type="caution">
    <text evidence="19">The sequence shown here is derived from an EMBL/GenBank/DDBJ whole genome shotgun (WGS) entry which is preliminary data.</text>
</comment>
<evidence type="ECO:0000256" key="5">
    <source>
        <dbReference type="ARBA" id="ARBA00022771"/>
    </source>
</evidence>
<feature type="compositionally biased region" description="Acidic residues" evidence="15">
    <location>
        <begin position="887"/>
        <end position="899"/>
    </location>
</feature>
<dbReference type="Gene3D" id="2.30.30.140">
    <property type="match status" value="1"/>
</dbReference>
<feature type="domain" description="Bromo" evidence="16">
    <location>
        <begin position="245"/>
        <end position="315"/>
    </location>
</feature>
<keyword evidence="4" id="KW-0479">Metal-binding</keyword>
<keyword evidence="9 12" id="KW-0103">Bromodomain</keyword>
<evidence type="ECO:0000256" key="15">
    <source>
        <dbReference type="SAM" id="MobiDB-lite"/>
    </source>
</evidence>
<keyword evidence="8" id="KW-0805">Transcription regulation</keyword>
<evidence type="ECO:0000256" key="10">
    <source>
        <dbReference type="ARBA" id="ARBA00023163"/>
    </source>
</evidence>
<feature type="compositionally biased region" description="Gly residues" evidence="15">
    <location>
        <begin position="661"/>
        <end position="671"/>
    </location>
</feature>
<feature type="domain" description="PHD-type" evidence="17">
    <location>
        <begin position="167"/>
        <end position="212"/>
    </location>
</feature>
<name>A0AAW0SRX7_SCYPA</name>
<dbReference type="GO" id="GO:0005634">
    <property type="term" value="C:nucleus"/>
    <property type="evidence" value="ECO:0007669"/>
    <property type="project" value="UniProtKB-SubCell"/>
</dbReference>
<comment type="subcellular location">
    <subcellularLocation>
        <location evidence="2">Chromosome</location>
    </subcellularLocation>
    <subcellularLocation>
        <location evidence="1">Nucleus</location>
    </subcellularLocation>
</comment>
<dbReference type="InterPro" id="IPR002893">
    <property type="entry name" value="Znf_MYND"/>
</dbReference>
<dbReference type="InterPro" id="IPR057053">
    <property type="entry name" value="MYND_ZMYND11_ZMYD8"/>
</dbReference>
<dbReference type="Gene3D" id="3.30.40.10">
    <property type="entry name" value="Zinc/RING finger domain, C3HC4 (zinc finger)"/>
    <property type="match status" value="1"/>
</dbReference>
<reference evidence="19 20" key="1">
    <citation type="submission" date="2023-03" db="EMBL/GenBank/DDBJ databases">
        <title>High-quality genome of Scylla paramamosain provides insights in environmental adaptation.</title>
        <authorList>
            <person name="Zhang L."/>
        </authorList>
    </citation>
    <scope>NUCLEOTIDE SEQUENCE [LARGE SCALE GENOMIC DNA]</scope>
    <source>
        <strain evidence="19">LZ_2023a</strain>
        <tissue evidence="19">Muscle</tissue>
    </source>
</reference>
<evidence type="ECO:0000256" key="11">
    <source>
        <dbReference type="ARBA" id="ARBA00023242"/>
    </source>
</evidence>
<dbReference type="Proteomes" id="UP001487740">
    <property type="component" value="Unassembled WGS sequence"/>
</dbReference>